<evidence type="ECO:0000256" key="1">
    <source>
        <dbReference type="SAM" id="MobiDB-lite"/>
    </source>
</evidence>
<dbReference type="Gene3D" id="2.60.120.200">
    <property type="match status" value="1"/>
</dbReference>
<evidence type="ECO:0000313" key="4">
    <source>
        <dbReference type="Proteomes" id="UP000032604"/>
    </source>
</evidence>
<sequence length="297" mass="31030">MRKAPAEAVRRLRGRGTRPRRATVAASLAAAAAGMLLLLAPTTNGAFTAAITNSNNSAASSATYFSCMNAVTADKASALFAYPLNEATGSGQAVDIDSGAYPGTYRGGMTSTNVSPQACLRDSGGSYQLNGSSSQVTNGLQQTSPQTFSTEVWFKTTVRGGKLIGFGNSQTGLSGSYDRHTYINTSGQLVFGTYTPQAGIMTIASSAVVTDGAWHHAVATMSPTNGMTLYLDGKQAAANSSFRASEGTTGWWRIGYDNLDTWPGAGNRYFAGSMRFAAVYSAALTPTQVLDHYNAGR</sequence>
<evidence type="ECO:0000256" key="2">
    <source>
        <dbReference type="SAM" id="SignalP"/>
    </source>
</evidence>
<dbReference type="OrthoDB" id="9802683at2"/>
<dbReference type="EMBL" id="CP011043">
    <property type="protein sequence ID" value="AJW77818.1"/>
    <property type="molecule type" value="Genomic_DNA"/>
</dbReference>
<dbReference type="HOGENOM" id="CLU_992875_0_0_11"/>
<feature type="compositionally biased region" description="Basic residues" evidence="1">
    <location>
        <begin position="11"/>
        <end position="20"/>
    </location>
</feature>
<dbReference type="PATRIC" id="fig|33014.5.peg.89"/>
<dbReference type="AlphaFoldDB" id="A0A0D5CDX8"/>
<gene>
    <name evidence="3" type="ORF">VO01_00400</name>
</gene>
<accession>A0A0D5CDX8</accession>
<dbReference type="RefSeq" id="WP_045526067.1">
    <property type="nucleotide sequence ID" value="NZ_CP011043.1"/>
</dbReference>
<keyword evidence="2" id="KW-0732">Signal</keyword>
<protein>
    <submittedName>
        <fullName evidence="3">Signal peptidase I</fullName>
    </submittedName>
</protein>
<dbReference type="InterPro" id="IPR013320">
    <property type="entry name" value="ConA-like_dom_sf"/>
</dbReference>
<reference evidence="3 4" key="1">
    <citation type="journal article" date="2015" name="Genome Announc.">
        <title>Complete Genome Sequence of Clavibacter michiganensis subsp. insidiosus R1-1 Using PacBio Single-Molecule Real-Time Technology.</title>
        <authorList>
            <person name="Lu Y."/>
            <person name="Samac D.A."/>
            <person name="Glazebrook J."/>
            <person name="Ishimaru C.A."/>
        </authorList>
    </citation>
    <scope>NUCLEOTIDE SEQUENCE [LARGE SCALE GENOMIC DNA]</scope>
    <source>
        <strain evidence="3 4">R1-1</strain>
    </source>
</reference>
<dbReference type="Proteomes" id="UP000032604">
    <property type="component" value="Chromosome"/>
</dbReference>
<organism evidence="3 4">
    <name type="scientific">Clavibacter michiganensis subsp. insidiosus</name>
    <dbReference type="NCBI Taxonomy" id="33014"/>
    <lineage>
        <taxon>Bacteria</taxon>
        <taxon>Bacillati</taxon>
        <taxon>Actinomycetota</taxon>
        <taxon>Actinomycetes</taxon>
        <taxon>Micrococcales</taxon>
        <taxon>Microbacteriaceae</taxon>
        <taxon>Clavibacter</taxon>
    </lineage>
</organism>
<proteinExistence type="predicted"/>
<name>A0A0D5CDX8_9MICO</name>
<dbReference type="Pfam" id="PF13385">
    <property type="entry name" value="Laminin_G_3"/>
    <property type="match status" value="1"/>
</dbReference>
<feature type="signal peptide" evidence="2">
    <location>
        <begin position="1"/>
        <end position="45"/>
    </location>
</feature>
<feature type="chain" id="PRO_5038945593" evidence="2">
    <location>
        <begin position="46"/>
        <end position="297"/>
    </location>
</feature>
<evidence type="ECO:0000313" key="3">
    <source>
        <dbReference type="EMBL" id="AJW77818.1"/>
    </source>
</evidence>
<dbReference type="SUPFAM" id="SSF49899">
    <property type="entry name" value="Concanavalin A-like lectins/glucanases"/>
    <property type="match status" value="1"/>
</dbReference>
<feature type="region of interest" description="Disordered" evidence="1">
    <location>
        <begin position="1"/>
        <end position="20"/>
    </location>
</feature>
<dbReference type="KEGG" id="cmh:VO01_00400"/>
<feature type="compositionally biased region" description="Basic and acidic residues" evidence="1">
    <location>
        <begin position="1"/>
        <end position="10"/>
    </location>
</feature>